<dbReference type="InterPro" id="IPR001406">
    <property type="entry name" value="PsdUridine_synth_TruA"/>
</dbReference>
<evidence type="ECO:0000256" key="1">
    <source>
        <dbReference type="ARBA" id="ARBA00009375"/>
    </source>
</evidence>
<dbReference type="RefSeq" id="WP_006734672.1">
    <property type="nucleotide sequence ID" value="NZ_CABKQA010000001.1"/>
</dbReference>
<dbReference type="GO" id="GO:0003723">
    <property type="term" value="F:RNA binding"/>
    <property type="evidence" value="ECO:0007669"/>
    <property type="project" value="InterPro"/>
</dbReference>
<comment type="subunit">
    <text evidence="4">Homodimer.</text>
</comment>
<evidence type="ECO:0000256" key="2">
    <source>
        <dbReference type="ARBA" id="ARBA00022694"/>
    </source>
</evidence>
<dbReference type="NCBIfam" id="TIGR00071">
    <property type="entry name" value="hisT_truA"/>
    <property type="match status" value="1"/>
</dbReference>
<dbReference type="PANTHER" id="PTHR11142:SF0">
    <property type="entry name" value="TRNA PSEUDOURIDINE SYNTHASE-LIKE 1"/>
    <property type="match status" value="1"/>
</dbReference>
<feature type="domain" description="Pseudouridine synthase I TruA alpha/beta" evidence="8">
    <location>
        <begin position="9"/>
        <end position="106"/>
    </location>
</feature>
<dbReference type="PIRSF" id="PIRSF001430">
    <property type="entry name" value="tRNA_psdUrid_synth"/>
    <property type="match status" value="1"/>
</dbReference>
<dbReference type="Gene3D" id="3.30.70.580">
    <property type="entry name" value="Pseudouridine synthase I, catalytic domain, N-terminal subdomain"/>
    <property type="match status" value="1"/>
</dbReference>
<dbReference type="Proteomes" id="UP000501676">
    <property type="component" value="Chromosome"/>
</dbReference>
<dbReference type="Gene3D" id="3.30.70.660">
    <property type="entry name" value="Pseudouridine synthase I, catalytic domain, C-terminal subdomain"/>
    <property type="match status" value="1"/>
</dbReference>
<feature type="domain" description="Pseudouridine synthase I TruA alpha/beta" evidence="8">
    <location>
        <begin position="145"/>
        <end position="247"/>
    </location>
</feature>
<feature type="active site" description="Nucleophile" evidence="4 5">
    <location>
        <position position="53"/>
    </location>
</feature>
<evidence type="ECO:0000256" key="5">
    <source>
        <dbReference type="PIRSR" id="PIRSR001430-1"/>
    </source>
</evidence>
<comment type="caution">
    <text evidence="4">Lacks conserved residue(s) required for the propagation of feature annotation.</text>
</comment>
<dbReference type="FunFam" id="3.30.70.580:FF:000001">
    <property type="entry name" value="tRNA pseudouridine synthase A"/>
    <property type="match status" value="1"/>
</dbReference>
<dbReference type="GO" id="GO:0160147">
    <property type="term" value="F:tRNA pseudouridine(38-40) synthase activity"/>
    <property type="evidence" value="ECO:0007669"/>
    <property type="project" value="UniProtKB-EC"/>
</dbReference>
<comment type="function">
    <text evidence="4">Formation of pseudouridine at positions 38, 39 and 40 in the anticodon stem and loop of transfer RNAs.</text>
</comment>
<protein>
    <recommendedName>
        <fullName evidence="4">tRNA pseudouridine synthase A</fullName>
        <ecNumber evidence="4">5.4.99.12</ecNumber>
    </recommendedName>
    <alternativeName>
        <fullName evidence="4">tRNA pseudouridine(38-40) synthase</fullName>
    </alternativeName>
    <alternativeName>
        <fullName evidence="4">tRNA pseudouridylate synthase I</fullName>
    </alternativeName>
    <alternativeName>
        <fullName evidence="4">tRNA-uridine isomerase I</fullName>
    </alternativeName>
</protein>
<dbReference type="EMBL" id="CP049228">
    <property type="protein sequence ID" value="QIH24242.1"/>
    <property type="molecule type" value="Genomic_DNA"/>
</dbReference>
<dbReference type="EC" id="5.4.99.12" evidence="4"/>
<reference evidence="9 10" key="1">
    <citation type="submission" date="2020-02" db="EMBL/GenBank/DDBJ databases">
        <title>Complete genome sequences of six Lactobacillus iners strains isolated from the human vagina.</title>
        <authorList>
            <person name="France M.T."/>
            <person name="Rutt L."/>
            <person name="Narina S."/>
            <person name="Arbaugh S."/>
            <person name="Humphrys M.S."/>
            <person name="Ma B."/>
            <person name="Hayward M.R."/>
            <person name="Relman D."/>
            <person name="Kwon D.S."/>
            <person name="Ravel J."/>
        </authorList>
    </citation>
    <scope>NUCLEOTIDE SEQUENCE [LARGE SCALE GENOMIC DNA]</scope>
    <source>
        <strain evidence="9 10">C0210C1</strain>
    </source>
</reference>
<dbReference type="HAMAP" id="MF_00171">
    <property type="entry name" value="TruA"/>
    <property type="match status" value="1"/>
</dbReference>
<evidence type="ECO:0000256" key="4">
    <source>
        <dbReference type="HAMAP-Rule" id="MF_00171"/>
    </source>
</evidence>
<evidence type="ECO:0000256" key="7">
    <source>
        <dbReference type="RuleBase" id="RU003792"/>
    </source>
</evidence>
<name>A0A6G7BA19_9LACO</name>
<dbReference type="InterPro" id="IPR020095">
    <property type="entry name" value="PsdUridine_synth_TruA_C"/>
</dbReference>
<evidence type="ECO:0000313" key="10">
    <source>
        <dbReference type="Proteomes" id="UP000501676"/>
    </source>
</evidence>
<evidence type="ECO:0000313" key="9">
    <source>
        <dbReference type="EMBL" id="QIH24242.1"/>
    </source>
</evidence>
<accession>A0A6G7BA19</accession>
<keyword evidence="3 4" id="KW-0413">Isomerase</keyword>
<dbReference type="Pfam" id="PF01416">
    <property type="entry name" value="PseudoU_synth_1"/>
    <property type="match status" value="2"/>
</dbReference>
<dbReference type="SUPFAM" id="SSF55120">
    <property type="entry name" value="Pseudouridine synthase"/>
    <property type="match status" value="1"/>
</dbReference>
<comment type="similarity">
    <text evidence="1 4 7">Belongs to the tRNA pseudouridine synthase TruA family.</text>
</comment>
<dbReference type="InterPro" id="IPR020103">
    <property type="entry name" value="PsdUridine_synth_cat_dom_sf"/>
</dbReference>
<dbReference type="CDD" id="cd02570">
    <property type="entry name" value="PseudoU_synth_EcTruA"/>
    <property type="match status" value="1"/>
</dbReference>
<proteinExistence type="inferred from homology"/>
<dbReference type="GO" id="GO:0031119">
    <property type="term" value="P:tRNA pseudouridine synthesis"/>
    <property type="evidence" value="ECO:0007669"/>
    <property type="project" value="UniProtKB-UniRule"/>
</dbReference>
<keyword evidence="2 4" id="KW-0819">tRNA processing</keyword>
<organism evidence="9 10">
    <name type="scientific">Lactobacillus iners</name>
    <dbReference type="NCBI Taxonomy" id="147802"/>
    <lineage>
        <taxon>Bacteria</taxon>
        <taxon>Bacillati</taxon>
        <taxon>Bacillota</taxon>
        <taxon>Bacilli</taxon>
        <taxon>Lactobacillales</taxon>
        <taxon>Lactobacillaceae</taxon>
        <taxon>Lactobacillus</taxon>
    </lineage>
</organism>
<comment type="catalytic activity">
    <reaction evidence="4 7">
        <text>uridine(38/39/40) in tRNA = pseudouridine(38/39/40) in tRNA</text>
        <dbReference type="Rhea" id="RHEA:22376"/>
        <dbReference type="Rhea" id="RHEA-COMP:10085"/>
        <dbReference type="Rhea" id="RHEA-COMP:10087"/>
        <dbReference type="ChEBI" id="CHEBI:65314"/>
        <dbReference type="ChEBI" id="CHEBI:65315"/>
        <dbReference type="EC" id="5.4.99.12"/>
    </reaction>
</comment>
<dbReference type="InterPro" id="IPR020097">
    <property type="entry name" value="PsdUridine_synth_TruA_a/b_dom"/>
</dbReference>
<feature type="binding site" evidence="4 6">
    <location>
        <position position="112"/>
    </location>
    <ligand>
        <name>substrate</name>
    </ligand>
</feature>
<dbReference type="AlphaFoldDB" id="A0A6G7BA19"/>
<evidence type="ECO:0000256" key="3">
    <source>
        <dbReference type="ARBA" id="ARBA00023235"/>
    </source>
</evidence>
<evidence type="ECO:0000259" key="8">
    <source>
        <dbReference type="Pfam" id="PF01416"/>
    </source>
</evidence>
<evidence type="ECO:0000256" key="6">
    <source>
        <dbReference type="PIRSR" id="PIRSR001430-2"/>
    </source>
</evidence>
<dbReference type="PANTHER" id="PTHR11142">
    <property type="entry name" value="PSEUDOURIDYLATE SYNTHASE"/>
    <property type="match status" value="1"/>
</dbReference>
<gene>
    <name evidence="4 9" type="primary">truA</name>
    <name evidence="9" type="ORF">G6Z83_06115</name>
</gene>
<dbReference type="InterPro" id="IPR020094">
    <property type="entry name" value="TruA/RsuA/RluB/E/F_N"/>
</dbReference>
<sequence>MQRYKLILAYDGTLFHGFQKQPNQRTIQGVIEDALLKMTKGKHVIVHGSGRTDAGVHAKGQVIHFDYPGNVIPAKNMLLALNALMPRDIIFLDSELVNDDFHVQYSTKAKWYRYIINQSRFTDPFRRNYTGHCPYKLDMLKMKKAATYLLGKHDFTSFAASGGQIVDKVRTIFYINLEQHGDEIVLDVIGDGFLYNMVRIITGLLIDIGHGQKEVEDVEKIILAKNRQQVRNTAPASGLYLYHVFYDDLPKKYNLIAKID</sequence>